<dbReference type="AlphaFoldDB" id="A0A835PPX4"/>
<dbReference type="Proteomes" id="UP000639772">
    <property type="component" value="Chromosome 13"/>
</dbReference>
<organism evidence="1 2">
    <name type="scientific">Vanilla planifolia</name>
    <name type="common">Vanilla</name>
    <dbReference type="NCBI Taxonomy" id="51239"/>
    <lineage>
        <taxon>Eukaryota</taxon>
        <taxon>Viridiplantae</taxon>
        <taxon>Streptophyta</taxon>
        <taxon>Embryophyta</taxon>
        <taxon>Tracheophyta</taxon>
        <taxon>Spermatophyta</taxon>
        <taxon>Magnoliopsida</taxon>
        <taxon>Liliopsida</taxon>
        <taxon>Asparagales</taxon>
        <taxon>Orchidaceae</taxon>
        <taxon>Vanilloideae</taxon>
        <taxon>Vanilleae</taxon>
        <taxon>Vanilla</taxon>
    </lineage>
</organism>
<proteinExistence type="predicted"/>
<accession>A0A835PPX4</accession>
<reference evidence="1 2" key="1">
    <citation type="journal article" date="2020" name="Nat. Food">
        <title>A phased Vanilla planifolia genome enables genetic improvement of flavour and production.</title>
        <authorList>
            <person name="Hasing T."/>
            <person name="Tang H."/>
            <person name="Brym M."/>
            <person name="Khazi F."/>
            <person name="Huang T."/>
            <person name="Chambers A.H."/>
        </authorList>
    </citation>
    <scope>NUCLEOTIDE SEQUENCE [LARGE SCALE GENOMIC DNA]</scope>
    <source>
        <tissue evidence="1">Leaf</tissue>
    </source>
</reference>
<comment type="caution">
    <text evidence="1">The sequence shown here is derived from an EMBL/GenBank/DDBJ whole genome shotgun (WGS) entry which is preliminary data.</text>
</comment>
<evidence type="ECO:0000313" key="1">
    <source>
        <dbReference type="EMBL" id="KAG0456748.1"/>
    </source>
</evidence>
<sequence>MIGRFGPFSSHAYCSTTFRSHAVEILPYICLHCLSLSFHPSIILSLVGDEFVVADEVALSMEAKTYVEHPT</sequence>
<gene>
    <name evidence="1" type="ORF">HPP92_024536</name>
</gene>
<evidence type="ECO:0000313" key="2">
    <source>
        <dbReference type="Proteomes" id="UP000639772"/>
    </source>
</evidence>
<name>A0A835PPX4_VANPL</name>
<dbReference type="EMBL" id="JADCNM010000013">
    <property type="protein sequence ID" value="KAG0456748.1"/>
    <property type="molecule type" value="Genomic_DNA"/>
</dbReference>
<protein>
    <submittedName>
        <fullName evidence="1">Uncharacterized protein</fullName>
    </submittedName>
</protein>